<organism evidence="4">
    <name type="scientific">bacterium 19GA11TI05</name>
    <dbReference type="NCBI Taxonomy" id="2920688"/>
    <lineage>
        <taxon>Bacteria</taxon>
    </lineage>
</organism>
<dbReference type="SUPFAM" id="SSF55781">
    <property type="entry name" value="GAF domain-like"/>
    <property type="match status" value="1"/>
</dbReference>
<evidence type="ECO:0000259" key="3">
    <source>
        <dbReference type="PROSITE" id="PS50887"/>
    </source>
</evidence>
<feature type="domain" description="GGDEF" evidence="3">
    <location>
        <begin position="355"/>
        <end position="488"/>
    </location>
</feature>
<evidence type="ECO:0000259" key="1">
    <source>
        <dbReference type="PROSITE" id="PS50112"/>
    </source>
</evidence>
<protein>
    <submittedName>
        <fullName evidence="4">Diguanylate cyclase</fullName>
        <ecNumber evidence="4">2.7.7.65</ecNumber>
    </submittedName>
</protein>
<feature type="domain" description="PAC" evidence="2">
    <location>
        <begin position="97"/>
        <end position="149"/>
    </location>
</feature>
<dbReference type="PROSITE" id="PS50887">
    <property type="entry name" value="GGDEF"/>
    <property type="match status" value="1"/>
</dbReference>
<dbReference type="InterPro" id="IPR029016">
    <property type="entry name" value="GAF-like_dom_sf"/>
</dbReference>
<dbReference type="InterPro" id="IPR000700">
    <property type="entry name" value="PAS-assoc_C"/>
</dbReference>
<dbReference type="Pfam" id="PF13185">
    <property type="entry name" value="GAF_2"/>
    <property type="match status" value="1"/>
</dbReference>
<dbReference type="GO" id="GO:0052621">
    <property type="term" value="F:diguanylate cyclase activity"/>
    <property type="evidence" value="ECO:0007669"/>
    <property type="project" value="UniProtKB-EC"/>
</dbReference>
<dbReference type="EMBL" id="CP095362">
    <property type="protein sequence ID" value="XAG67203.1"/>
    <property type="molecule type" value="Genomic_DNA"/>
</dbReference>
<dbReference type="InterPro" id="IPR001610">
    <property type="entry name" value="PAC"/>
</dbReference>
<dbReference type="InterPro" id="IPR052163">
    <property type="entry name" value="DGC-Regulatory_Protein"/>
</dbReference>
<accession>A0AAU6TZW9</accession>
<dbReference type="SUPFAM" id="SSF55785">
    <property type="entry name" value="PYP-like sensor domain (PAS domain)"/>
    <property type="match status" value="1"/>
</dbReference>
<dbReference type="SMART" id="SM00267">
    <property type="entry name" value="GGDEF"/>
    <property type="match status" value="1"/>
</dbReference>
<dbReference type="InterPro" id="IPR000160">
    <property type="entry name" value="GGDEF_dom"/>
</dbReference>
<reference evidence="4" key="1">
    <citation type="submission" date="2022-03" db="EMBL/GenBank/DDBJ databases">
        <title>Sea Food Isolates.</title>
        <authorList>
            <person name="Li c."/>
        </authorList>
    </citation>
    <scope>NUCLEOTIDE SEQUENCE</scope>
    <source>
        <strain evidence="4">19GA11TI05</strain>
    </source>
</reference>
<dbReference type="CDD" id="cd01949">
    <property type="entry name" value="GGDEF"/>
    <property type="match status" value="1"/>
</dbReference>
<dbReference type="InterPro" id="IPR003018">
    <property type="entry name" value="GAF"/>
</dbReference>
<sequence>MILCFSIALYLYHKRNRVKSKKNIPDLFFIATEESPASIIIADKDCNIIYVNKQFETMSGYSKDEVIGKKTNILNSGLTIESVYNELWETINNNKIWNGEFINRRKDGQLYWESASIVSILNKKDNAPLYIGVKFDITQKKSLEYHNHSYKQAFELFSTGADLKEIIDSILFGLEEKTPGSIVCSVLLSDNENNYLKLLSAPSMPDFYKNAINNIQISEGITSFGTAAYTRNRIIISDIAEIPHQAPHKKLALHAGLRSCWSEPIYGKNNELLAVLSIYHRKIYTPTEEELSSVNKYLQLISLAIERYRTIDILRRNEEYYRQLAHYDPLTSLANNLTFTEQIEHEITLSIKKGRKLAIMFIDLNKFKDINDHFGHTVGDLLLKEVASRMRHAVRDTDKVYRRSGDEFIILLQGIKEKNNTLYIAKKIHNSLKNPFYFEGHKISISCSIGISIYPDHGNNSLTLVINADSAMYQAKAMGAAKTVIHTSAINL</sequence>
<dbReference type="SUPFAM" id="SSF55073">
    <property type="entry name" value="Nucleotide cyclase"/>
    <property type="match status" value="1"/>
</dbReference>
<evidence type="ECO:0000259" key="2">
    <source>
        <dbReference type="PROSITE" id="PS50113"/>
    </source>
</evidence>
<gene>
    <name evidence="4" type="ORF">MRM81_06070</name>
</gene>
<name>A0AAU6TZW9_UNCXX</name>
<dbReference type="InterPro" id="IPR043128">
    <property type="entry name" value="Rev_trsase/Diguanyl_cyclase"/>
</dbReference>
<feature type="domain" description="PAS" evidence="1">
    <location>
        <begin position="33"/>
        <end position="69"/>
    </location>
</feature>
<dbReference type="InterPro" id="IPR029787">
    <property type="entry name" value="Nucleotide_cyclase"/>
</dbReference>
<dbReference type="NCBIfam" id="TIGR00254">
    <property type="entry name" value="GGDEF"/>
    <property type="match status" value="1"/>
</dbReference>
<dbReference type="EC" id="2.7.7.65" evidence="4"/>
<evidence type="ECO:0000313" key="4">
    <source>
        <dbReference type="EMBL" id="XAG67203.1"/>
    </source>
</evidence>
<dbReference type="PROSITE" id="PS50113">
    <property type="entry name" value="PAC"/>
    <property type="match status" value="1"/>
</dbReference>
<dbReference type="Gene3D" id="3.30.70.270">
    <property type="match status" value="1"/>
</dbReference>
<keyword evidence="4" id="KW-0808">Transferase</keyword>
<dbReference type="SMART" id="SM00086">
    <property type="entry name" value="PAC"/>
    <property type="match status" value="1"/>
</dbReference>
<dbReference type="InterPro" id="IPR000014">
    <property type="entry name" value="PAS"/>
</dbReference>
<dbReference type="Pfam" id="PF00990">
    <property type="entry name" value="GGDEF"/>
    <property type="match status" value="1"/>
</dbReference>
<dbReference type="PROSITE" id="PS50112">
    <property type="entry name" value="PAS"/>
    <property type="match status" value="1"/>
</dbReference>
<dbReference type="Gene3D" id="3.30.450.20">
    <property type="entry name" value="PAS domain"/>
    <property type="match status" value="1"/>
</dbReference>
<dbReference type="SMART" id="SM00091">
    <property type="entry name" value="PAS"/>
    <property type="match status" value="1"/>
</dbReference>
<dbReference type="Pfam" id="PF13426">
    <property type="entry name" value="PAS_9"/>
    <property type="match status" value="1"/>
</dbReference>
<dbReference type="NCBIfam" id="TIGR00229">
    <property type="entry name" value="sensory_box"/>
    <property type="match status" value="1"/>
</dbReference>
<dbReference type="SMART" id="SM00065">
    <property type="entry name" value="GAF"/>
    <property type="match status" value="1"/>
</dbReference>
<dbReference type="PANTHER" id="PTHR46663:SF3">
    <property type="entry name" value="SLL0267 PROTEIN"/>
    <property type="match status" value="1"/>
</dbReference>
<dbReference type="Gene3D" id="3.30.450.40">
    <property type="match status" value="1"/>
</dbReference>
<proteinExistence type="predicted"/>
<keyword evidence="4" id="KW-0548">Nucleotidyltransferase</keyword>
<dbReference type="InterPro" id="IPR035965">
    <property type="entry name" value="PAS-like_dom_sf"/>
</dbReference>
<dbReference type="CDD" id="cd00130">
    <property type="entry name" value="PAS"/>
    <property type="match status" value="1"/>
</dbReference>
<dbReference type="PANTHER" id="PTHR46663">
    <property type="entry name" value="DIGUANYLATE CYCLASE DGCT-RELATED"/>
    <property type="match status" value="1"/>
</dbReference>
<dbReference type="AlphaFoldDB" id="A0AAU6TZW9"/>